<organism evidence="3 4">
    <name type="scientific">Granulosicoccus antarcticus IMCC3135</name>
    <dbReference type="NCBI Taxonomy" id="1192854"/>
    <lineage>
        <taxon>Bacteria</taxon>
        <taxon>Pseudomonadati</taxon>
        <taxon>Pseudomonadota</taxon>
        <taxon>Gammaproteobacteria</taxon>
        <taxon>Chromatiales</taxon>
        <taxon>Granulosicoccaceae</taxon>
        <taxon>Granulosicoccus</taxon>
    </lineage>
</organism>
<dbReference type="AlphaFoldDB" id="A0A2Z2NWE7"/>
<evidence type="ECO:0000313" key="3">
    <source>
        <dbReference type="EMBL" id="ASJ75669.1"/>
    </source>
</evidence>
<proteinExistence type="predicted"/>
<reference evidence="3 4" key="1">
    <citation type="submission" date="2016-12" db="EMBL/GenBank/DDBJ databases">
        <authorList>
            <person name="Song W.-J."/>
            <person name="Kurnit D.M."/>
        </authorList>
    </citation>
    <scope>NUCLEOTIDE SEQUENCE [LARGE SCALE GENOMIC DNA]</scope>
    <source>
        <strain evidence="3 4">IMCC3135</strain>
    </source>
</reference>
<name>A0A2Z2NWE7_9GAMM</name>
<evidence type="ECO:0000256" key="1">
    <source>
        <dbReference type="SAM" id="SignalP"/>
    </source>
</evidence>
<protein>
    <recommendedName>
        <fullName evidence="2">BON domain-containing protein</fullName>
    </recommendedName>
</protein>
<dbReference type="PROSITE" id="PS50914">
    <property type="entry name" value="BON"/>
    <property type="match status" value="1"/>
</dbReference>
<evidence type="ECO:0000259" key="2">
    <source>
        <dbReference type="PROSITE" id="PS50914"/>
    </source>
</evidence>
<dbReference type="OrthoDB" id="8910395at2"/>
<evidence type="ECO:0000313" key="4">
    <source>
        <dbReference type="Proteomes" id="UP000250079"/>
    </source>
</evidence>
<sequence>MNKTIRNTLLVVSMVLAGSGVAMADQAQNEMLMKSFQAAGLDTGSMEVNVEDGVATLSGNVEDGAIREQIVQIVQKTDGITDVRDLITTE</sequence>
<dbReference type="Gene3D" id="3.30.1340.30">
    <property type="match status" value="1"/>
</dbReference>
<dbReference type="InterPro" id="IPR007055">
    <property type="entry name" value="BON_dom"/>
</dbReference>
<dbReference type="RefSeq" id="WP_088920561.1">
    <property type="nucleotide sequence ID" value="NZ_CP018632.1"/>
</dbReference>
<accession>A0A2Z2NWE7</accession>
<gene>
    <name evidence="3" type="ORF">IMCC3135_28085</name>
</gene>
<feature type="chain" id="PRO_5016369178" description="BON domain-containing protein" evidence="1">
    <location>
        <begin position="25"/>
        <end position="90"/>
    </location>
</feature>
<feature type="domain" description="BON" evidence="2">
    <location>
        <begin position="23"/>
        <end position="90"/>
    </location>
</feature>
<dbReference type="Pfam" id="PF04972">
    <property type="entry name" value="BON"/>
    <property type="match status" value="1"/>
</dbReference>
<dbReference type="EMBL" id="CP018632">
    <property type="protein sequence ID" value="ASJ75669.1"/>
    <property type="molecule type" value="Genomic_DNA"/>
</dbReference>
<dbReference type="KEGG" id="gai:IMCC3135_28085"/>
<keyword evidence="1" id="KW-0732">Signal</keyword>
<feature type="signal peptide" evidence="1">
    <location>
        <begin position="1"/>
        <end position="24"/>
    </location>
</feature>
<keyword evidence="4" id="KW-1185">Reference proteome</keyword>
<dbReference type="Proteomes" id="UP000250079">
    <property type="component" value="Chromosome"/>
</dbReference>